<dbReference type="AlphaFoldDB" id="W7XD57"/>
<feature type="transmembrane region" description="Helical" evidence="6">
    <location>
        <begin position="207"/>
        <end position="225"/>
    </location>
</feature>
<dbReference type="PANTHER" id="PTHR13285:SF18">
    <property type="entry name" value="PROTEIN-CYSTEINE N-PALMITOYLTRANSFERASE RASP"/>
    <property type="match status" value="1"/>
</dbReference>
<feature type="compositionally biased region" description="Low complexity" evidence="5">
    <location>
        <begin position="15"/>
        <end position="24"/>
    </location>
</feature>
<reference evidence="8" key="1">
    <citation type="journal article" date="2006" name="PLoS Biol.">
        <title>Macronuclear genome sequence of the ciliate Tetrahymena thermophila, a model eukaryote.</title>
        <authorList>
            <person name="Eisen J.A."/>
            <person name="Coyne R.S."/>
            <person name="Wu M."/>
            <person name="Wu D."/>
            <person name="Thiagarajan M."/>
            <person name="Wortman J.R."/>
            <person name="Badger J.H."/>
            <person name="Ren Q."/>
            <person name="Amedeo P."/>
            <person name="Jones K.M."/>
            <person name="Tallon L.J."/>
            <person name="Delcher A.L."/>
            <person name="Salzberg S.L."/>
            <person name="Silva J.C."/>
            <person name="Haas B.J."/>
            <person name="Majoros W.H."/>
            <person name="Farzad M."/>
            <person name="Carlton J.M."/>
            <person name="Smith R.K. Jr."/>
            <person name="Garg J."/>
            <person name="Pearlman R.E."/>
            <person name="Karrer K.M."/>
            <person name="Sun L."/>
            <person name="Manning G."/>
            <person name="Elde N.C."/>
            <person name="Turkewitz A.P."/>
            <person name="Asai D.J."/>
            <person name="Wilkes D.E."/>
            <person name="Wang Y."/>
            <person name="Cai H."/>
            <person name="Collins K."/>
            <person name="Stewart B.A."/>
            <person name="Lee S.R."/>
            <person name="Wilamowska K."/>
            <person name="Weinberg Z."/>
            <person name="Ruzzo W.L."/>
            <person name="Wloga D."/>
            <person name="Gaertig J."/>
            <person name="Frankel J."/>
            <person name="Tsao C.-C."/>
            <person name="Gorovsky M.A."/>
            <person name="Keeling P.J."/>
            <person name="Waller R.F."/>
            <person name="Patron N.J."/>
            <person name="Cherry J.M."/>
            <person name="Stover N.A."/>
            <person name="Krieger C.J."/>
            <person name="del Toro C."/>
            <person name="Ryder H.F."/>
            <person name="Williamson S.C."/>
            <person name="Barbeau R.A."/>
            <person name="Hamilton E.P."/>
            <person name="Orias E."/>
        </authorList>
    </citation>
    <scope>NUCLEOTIDE SEQUENCE [LARGE SCALE GENOMIC DNA]</scope>
    <source>
        <strain evidence="8">SB210</strain>
    </source>
</reference>
<feature type="transmembrane region" description="Helical" evidence="6">
    <location>
        <begin position="341"/>
        <end position="363"/>
    </location>
</feature>
<dbReference type="STRING" id="312017.W7XD57"/>
<dbReference type="InParanoid" id="W7XD57"/>
<dbReference type="PANTHER" id="PTHR13285">
    <property type="entry name" value="ACYLTRANSFERASE"/>
    <property type="match status" value="1"/>
</dbReference>
<dbReference type="KEGG" id="tet:TTHERM_000467489"/>
<dbReference type="GeneID" id="24439128"/>
<evidence type="ECO:0000313" key="7">
    <source>
        <dbReference type="EMBL" id="EWS71756.1"/>
    </source>
</evidence>
<dbReference type="GO" id="GO:0016746">
    <property type="term" value="F:acyltransferase activity"/>
    <property type="evidence" value="ECO:0007669"/>
    <property type="project" value="TreeGrafter"/>
</dbReference>
<proteinExistence type="predicted"/>
<feature type="transmembrane region" description="Helical" evidence="6">
    <location>
        <begin position="37"/>
        <end position="59"/>
    </location>
</feature>
<dbReference type="Proteomes" id="UP000009168">
    <property type="component" value="Unassembled WGS sequence"/>
</dbReference>
<feature type="transmembrane region" description="Helical" evidence="6">
    <location>
        <begin position="551"/>
        <end position="572"/>
    </location>
</feature>
<evidence type="ECO:0000256" key="3">
    <source>
        <dbReference type="ARBA" id="ARBA00022989"/>
    </source>
</evidence>
<evidence type="ECO:0000256" key="1">
    <source>
        <dbReference type="ARBA" id="ARBA00004141"/>
    </source>
</evidence>
<feature type="transmembrane region" description="Helical" evidence="6">
    <location>
        <begin position="170"/>
        <end position="187"/>
    </location>
</feature>
<comment type="subcellular location">
    <subcellularLocation>
        <location evidence="1">Membrane</location>
        <topology evidence="1">Multi-pass membrane protein</topology>
    </subcellularLocation>
</comment>
<evidence type="ECO:0000256" key="2">
    <source>
        <dbReference type="ARBA" id="ARBA00022692"/>
    </source>
</evidence>
<accession>W7XD57</accession>
<feature type="region of interest" description="Disordered" evidence="5">
    <location>
        <begin position="1"/>
        <end position="24"/>
    </location>
</feature>
<dbReference type="GO" id="GO:0016020">
    <property type="term" value="C:membrane"/>
    <property type="evidence" value="ECO:0007669"/>
    <property type="project" value="UniProtKB-SubCell"/>
</dbReference>
<evidence type="ECO:0000256" key="6">
    <source>
        <dbReference type="SAM" id="Phobius"/>
    </source>
</evidence>
<evidence type="ECO:0000256" key="5">
    <source>
        <dbReference type="SAM" id="MobiDB-lite"/>
    </source>
</evidence>
<feature type="transmembrane region" description="Helical" evidence="6">
    <location>
        <begin position="123"/>
        <end position="140"/>
    </location>
</feature>
<protein>
    <submittedName>
        <fullName evidence="7">Membrane bound O-acyltransferase, MBOAT protein</fullName>
    </submittedName>
</protein>
<evidence type="ECO:0000313" key="8">
    <source>
        <dbReference type="Proteomes" id="UP000009168"/>
    </source>
</evidence>
<name>W7XD57_TETTS</name>
<sequence length="610" mass="72518">MQKNASPQGDEDDNAQNQIQNNKNNKSCNGLKHNIKYIFLFISVSIMIALVGINIDFVFKLWSTNEIRGLQRINSLTYSEDISYLEWRNIHLHLYYLLVPLVFLTITQKIIKPYFVDHDQRQKALSFFYIIVGLALSFLLFRLKSIYSLLFITANYALTKTLASKKYFPIFIWVLNLGFLNLAFIFNGFEINYISEGIKNLDGSSPYFWNVVLIYLILRCLSFSIDYHNSQITVNVNESNHFEKCFDCTSVMKCYAQRVDCPHQQQQYCFLNYLSYIYYPPLFFRGPIITFNDYLYQHQNEEQIFEKEIVNSNEQNQYRNIQNFKEQQIVHNSKQFFNKHILYFIKISLMYIFVLALSVIFFPSALLSHTQNEYIWIRKQLPASTIVTLISYVIWKWAIQVFYWKLCYYWSISNDIYPIDNVGKIIINFQDIKDIFRNYERSYYLWIKKYVYIPLGGKFCKFLNIILVIQLFILLNEMDQNLFYYGLEITGIFIIDEIINIKWRNINIIVKVIISGVQISLILFITILAIVPQPDYLTYQKQILKNNQSKMTLITIILVVLAIFSHQSYLAYDQQGTKEVYYKQQCKNKNQKENINQKTQFEMVTNTLLK</sequence>
<organism evidence="7 8">
    <name type="scientific">Tetrahymena thermophila (strain SB210)</name>
    <dbReference type="NCBI Taxonomy" id="312017"/>
    <lineage>
        <taxon>Eukaryota</taxon>
        <taxon>Sar</taxon>
        <taxon>Alveolata</taxon>
        <taxon>Ciliophora</taxon>
        <taxon>Intramacronucleata</taxon>
        <taxon>Oligohymenophorea</taxon>
        <taxon>Hymenostomatida</taxon>
        <taxon>Tetrahymenina</taxon>
        <taxon>Tetrahymenidae</taxon>
        <taxon>Tetrahymena</taxon>
    </lineage>
</organism>
<dbReference type="EMBL" id="GG662441">
    <property type="protein sequence ID" value="EWS71756.1"/>
    <property type="molecule type" value="Genomic_DNA"/>
</dbReference>
<dbReference type="RefSeq" id="XP_012655709.1">
    <property type="nucleotide sequence ID" value="XM_012800255.1"/>
</dbReference>
<evidence type="ECO:0000256" key="4">
    <source>
        <dbReference type="ARBA" id="ARBA00023136"/>
    </source>
</evidence>
<keyword evidence="3 6" id="KW-1133">Transmembrane helix</keyword>
<dbReference type="Pfam" id="PF03062">
    <property type="entry name" value="MBOAT"/>
    <property type="match status" value="1"/>
</dbReference>
<feature type="transmembrane region" description="Helical" evidence="6">
    <location>
        <begin position="383"/>
        <end position="404"/>
    </location>
</feature>
<dbReference type="InterPro" id="IPR004299">
    <property type="entry name" value="MBOAT_fam"/>
</dbReference>
<feature type="transmembrane region" description="Helical" evidence="6">
    <location>
        <begin position="508"/>
        <end position="531"/>
    </location>
</feature>
<dbReference type="OrthoDB" id="420606at2759"/>
<dbReference type="InterPro" id="IPR051085">
    <property type="entry name" value="MB_O-acyltransferase"/>
</dbReference>
<gene>
    <name evidence="7" type="ORF">TTHERM_000467489</name>
</gene>
<feature type="transmembrane region" description="Helical" evidence="6">
    <location>
        <begin position="450"/>
        <end position="476"/>
    </location>
</feature>
<keyword evidence="8" id="KW-1185">Reference proteome</keyword>
<feature type="transmembrane region" description="Helical" evidence="6">
    <location>
        <begin position="93"/>
        <end position="111"/>
    </location>
</feature>
<dbReference type="GO" id="GO:0005783">
    <property type="term" value="C:endoplasmic reticulum"/>
    <property type="evidence" value="ECO:0007669"/>
    <property type="project" value="TreeGrafter"/>
</dbReference>
<keyword evidence="4 6" id="KW-0472">Membrane</keyword>
<feature type="transmembrane region" description="Helical" evidence="6">
    <location>
        <begin position="482"/>
        <end position="501"/>
    </location>
</feature>
<keyword evidence="2 6" id="KW-0812">Transmembrane</keyword>